<keyword evidence="5" id="KW-1185">Reference proteome</keyword>
<evidence type="ECO:0000256" key="1">
    <source>
        <dbReference type="ARBA" id="ARBA00022729"/>
    </source>
</evidence>
<dbReference type="KEGG" id="psez:HME7025_01203"/>
<evidence type="ECO:0000313" key="5">
    <source>
        <dbReference type="Proteomes" id="UP000245468"/>
    </source>
</evidence>
<dbReference type="InterPro" id="IPR003140">
    <property type="entry name" value="PLipase/COase/thioEstase"/>
</dbReference>
<proteinExistence type="predicted"/>
<feature type="domain" description="Phospholipase/carboxylesterase/thioesterase" evidence="3">
    <location>
        <begin position="48"/>
        <end position="245"/>
    </location>
</feature>
<dbReference type="Pfam" id="PF02230">
    <property type="entry name" value="Abhydrolase_2"/>
    <property type="match status" value="1"/>
</dbReference>
<dbReference type="Gene3D" id="3.40.50.1820">
    <property type="entry name" value="alpha/beta hydrolase"/>
    <property type="match status" value="1"/>
</dbReference>
<dbReference type="OrthoDB" id="9764953at2"/>
<dbReference type="SUPFAM" id="SSF53474">
    <property type="entry name" value="alpha/beta-Hydrolases"/>
    <property type="match status" value="1"/>
</dbReference>
<feature type="signal peptide" evidence="2">
    <location>
        <begin position="1"/>
        <end position="19"/>
    </location>
</feature>
<evidence type="ECO:0000256" key="2">
    <source>
        <dbReference type="SAM" id="SignalP"/>
    </source>
</evidence>
<dbReference type="GO" id="GO:0016787">
    <property type="term" value="F:hydrolase activity"/>
    <property type="evidence" value="ECO:0007669"/>
    <property type="project" value="InterPro"/>
</dbReference>
<dbReference type="PANTHER" id="PTHR43037">
    <property type="entry name" value="UNNAMED PRODUCT-RELATED"/>
    <property type="match status" value="1"/>
</dbReference>
<dbReference type="EMBL" id="CP029346">
    <property type="protein sequence ID" value="AWL09066.1"/>
    <property type="molecule type" value="Genomic_DNA"/>
</dbReference>
<accession>A0A2S2DUN0</accession>
<reference evidence="5" key="1">
    <citation type="submission" date="2018-05" db="EMBL/GenBank/DDBJ databases">
        <title>Pseudarcicella sp. HME7025 Genome sequencing and assembly.</title>
        <authorList>
            <person name="Kim H."/>
            <person name="Kang H."/>
            <person name="Joh K."/>
        </authorList>
    </citation>
    <scope>NUCLEOTIDE SEQUENCE [LARGE SCALE GENOMIC DNA]</scope>
    <source>
        <strain evidence="5">HME7025</strain>
    </source>
</reference>
<evidence type="ECO:0000259" key="3">
    <source>
        <dbReference type="Pfam" id="PF02230"/>
    </source>
</evidence>
<protein>
    <recommendedName>
        <fullName evidence="3">Phospholipase/carboxylesterase/thioesterase domain-containing protein</fullName>
    </recommendedName>
</protein>
<organism evidence="4 5">
    <name type="scientific">Aquirufa nivalisilvae</name>
    <dbReference type="NCBI Taxonomy" id="2516557"/>
    <lineage>
        <taxon>Bacteria</taxon>
        <taxon>Pseudomonadati</taxon>
        <taxon>Bacteroidota</taxon>
        <taxon>Cytophagia</taxon>
        <taxon>Cytophagales</taxon>
        <taxon>Flectobacillaceae</taxon>
        <taxon>Aquirufa</taxon>
    </lineage>
</organism>
<gene>
    <name evidence="4" type="ORF">HME7025_01203</name>
</gene>
<dbReference type="AlphaFoldDB" id="A0A2S2DUN0"/>
<feature type="chain" id="PRO_5015583659" description="Phospholipase/carboxylesterase/thioesterase domain-containing protein" evidence="2">
    <location>
        <begin position="20"/>
        <end position="258"/>
    </location>
</feature>
<dbReference type="InterPro" id="IPR029058">
    <property type="entry name" value="AB_hydrolase_fold"/>
</dbReference>
<name>A0A2S2DUN0_9BACT</name>
<evidence type="ECO:0000313" key="4">
    <source>
        <dbReference type="EMBL" id="AWL09066.1"/>
    </source>
</evidence>
<dbReference type="PANTHER" id="PTHR43037:SF1">
    <property type="entry name" value="BLL1128 PROTEIN"/>
    <property type="match status" value="1"/>
</dbReference>
<keyword evidence="1 2" id="KW-0732">Signal</keyword>
<dbReference type="InterPro" id="IPR050955">
    <property type="entry name" value="Plant_Biomass_Hydrol_Est"/>
</dbReference>
<dbReference type="Proteomes" id="UP000245468">
    <property type="component" value="Chromosome"/>
</dbReference>
<sequence>MKKFLFLLCGLFLSLGAFSQAKFEKRELAFGPDQTLPYQILYPSNMEKGKKYPVILFLHGAGERGSDNEKQLTHGSKLFLDPSNQSKYPAIVIFPQCPANSYWSTVKIDRNTKPTTFVFEYPKEPNWPLAAAVSIVKSLVKEKVADKKRLYIMGLSMGGMGTFEAISRNPKMFAAAAPICGGADLHFVKKYAKKLPLWIFHGDADAVVPVRHSREAVAALKEAGANPTYTEYPGVNHNSWDNAFKEPELFSWMFSHKK</sequence>